<evidence type="ECO:0000256" key="1">
    <source>
        <dbReference type="SAM" id="SignalP"/>
    </source>
</evidence>
<proteinExistence type="predicted"/>
<keyword evidence="1" id="KW-0732">Signal</keyword>
<keyword evidence="3" id="KW-1185">Reference proteome</keyword>
<dbReference type="Proteomes" id="UP001595886">
    <property type="component" value="Unassembled WGS sequence"/>
</dbReference>
<dbReference type="RefSeq" id="WP_380021929.1">
    <property type="nucleotide sequence ID" value="NZ_JBHSHD010000010.1"/>
</dbReference>
<feature type="chain" id="PRO_5046242080" evidence="1">
    <location>
        <begin position="33"/>
        <end position="552"/>
    </location>
</feature>
<evidence type="ECO:0000313" key="2">
    <source>
        <dbReference type="EMBL" id="MFC4821654.1"/>
    </source>
</evidence>
<reference evidence="3" key="1">
    <citation type="journal article" date="2019" name="Int. J. Syst. Evol. Microbiol.">
        <title>The Global Catalogue of Microorganisms (GCM) 10K type strain sequencing project: providing services to taxonomists for standard genome sequencing and annotation.</title>
        <authorList>
            <consortium name="The Broad Institute Genomics Platform"/>
            <consortium name="The Broad Institute Genome Sequencing Center for Infectious Disease"/>
            <person name="Wu L."/>
            <person name="Ma J."/>
        </authorList>
    </citation>
    <scope>NUCLEOTIDE SEQUENCE [LARGE SCALE GENOMIC DNA]</scope>
    <source>
        <strain evidence="3">CCUG 30340</strain>
    </source>
</reference>
<gene>
    <name evidence="2" type="ORF">ACFO6Q_15070</name>
</gene>
<feature type="signal peptide" evidence="1">
    <location>
        <begin position="1"/>
        <end position="32"/>
    </location>
</feature>
<protein>
    <submittedName>
        <fullName evidence="2">Uncharacterized protein</fullName>
    </submittedName>
</protein>
<comment type="caution">
    <text evidence="2">The sequence shown here is derived from an EMBL/GenBank/DDBJ whole genome shotgun (WGS) entry which is preliminary data.</text>
</comment>
<sequence>MDRPLTAAARRRRIVARLALLAATGLALPAQAEDYVPDPTWNHGLIGADNFAASTYDYRVGKKIARLDNGDVIVASVVPGVGAAAGHQKLGLVRYDAAGVRQTWSNPGTNGFYDGQYVITPCVSGLWCGDVKDVKGIYRFGDRVFVLADTEDFRLESGGGNPPLPVWVARPSVDVFVFGTDGALQSYGVMDSDAYADDGSRTVMGGGIALYDNGSFPTVTSLVYAGTGIVDGIYRPRFARFKVESDGTLTSEVDAMEPAFGSYCGPGDFCQFGGIALGGRTTLTSAPRIYVAGSRWHAGPPPGTIGWDAGWDAFAASLNSSGTPRTGFGSNGLYTTESLAVSSQSGGQKLVVDGGFGTISQDEVFLLADVELACRNGIAVLKLGQSGSAVTTFGINGHVRYGGSDQASATSCNLGWLQQSIRADYPTDIVLSNGKLGVSGLNVYGPGVLCPIGQTCPEDNVDGEVAVIDAATGALESWRGYAYADTVGAARSRHSGFWGIAANGDDSFSVAGDVRYFNQASVPADQRGRQMVATLRVAPRGDVIFRNGFDGS</sequence>
<name>A0ABV9QYF1_9GAMM</name>
<organism evidence="2 3">
    <name type="scientific">Dokdonella ginsengisoli</name>
    <dbReference type="NCBI Taxonomy" id="363846"/>
    <lineage>
        <taxon>Bacteria</taxon>
        <taxon>Pseudomonadati</taxon>
        <taxon>Pseudomonadota</taxon>
        <taxon>Gammaproteobacteria</taxon>
        <taxon>Lysobacterales</taxon>
        <taxon>Rhodanobacteraceae</taxon>
        <taxon>Dokdonella</taxon>
    </lineage>
</organism>
<accession>A0ABV9QYF1</accession>
<dbReference type="EMBL" id="JBHSHD010000010">
    <property type="protein sequence ID" value="MFC4821654.1"/>
    <property type="molecule type" value="Genomic_DNA"/>
</dbReference>
<evidence type="ECO:0000313" key="3">
    <source>
        <dbReference type="Proteomes" id="UP001595886"/>
    </source>
</evidence>